<proteinExistence type="inferred from homology"/>
<dbReference type="EC" id="3.5.-.-" evidence="2"/>
<sequence length="151" mass="16902">MENYSIIIFICLLTSTTELMAQQVEIPIFHKSHVERKKNAPFSDAVQVGNLFFLSGQIGMDNHKSEVVSGGITAETEQTIHNIQEVLRQHGMELENVIKCTVILRNIDDFAAFNEVYTGYFPQKPVRTTFAASGLAMDAKIEIEVVAVKIE</sequence>
<evidence type="ECO:0000256" key="1">
    <source>
        <dbReference type="ARBA" id="ARBA00010552"/>
    </source>
</evidence>
<dbReference type="RefSeq" id="WP_251808163.1">
    <property type="nucleotide sequence ID" value="NZ_CP166679.1"/>
</dbReference>
<dbReference type="CDD" id="cd00448">
    <property type="entry name" value="YjgF_YER057c_UK114_family"/>
    <property type="match status" value="1"/>
</dbReference>
<evidence type="ECO:0000313" key="2">
    <source>
        <dbReference type="EMBL" id="MFD2789456.1"/>
    </source>
</evidence>
<dbReference type="InterPro" id="IPR035959">
    <property type="entry name" value="RutC-like_sf"/>
</dbReference>
<reference evidence="3" key="1">
    <citation type="journal article" date="2019" name="Int. J. Syst. Evol. Microbiol.">
        <title>The Global Catalogue of Microorganisms (GCM) 10K type strain sequencing project: providing services to taxonomists for standard genome sequencing and annotation.</title>
        <authorList>
            <consortium name="The Broad Institute Genomics Platform"/>
            <consortium name="The Broad Institute Genome Sequencing Center for Infectious Disease"/>
            <person name="Wu L."/>
            <person name="Ma J."/>
        </authorList>
    </citation>
    <scope>NUCLEOTIDE SEQUENCE [LARGE SCALE GENOMIC DNA]</scope>
    <source>
        <strain evidence="3">KCTC 52924</strain>
    </source>
</reference>
<dbReference type="Proteomes" id="UP001597532">
    <property type="component" value="Unassembled WGS sequence"/>
</dbReference>
<dbReference type="GO" id="GO:0016787">
    <property type="term" value="F:hydrolase activity"/>
    <property type="evidence" value="ECO:0007669"/>
    <property type="project" value="UniProtKB-KW"/>
</dbReference>
<dbReference type="SUPFAM" id="SSF55298">
    <property type="entry name" value="YjgF-like"/>
    <property type="match status" value="1"/>
</dbReference>
<keyword evidence="2" id="KW-0378">Hydrolase</keyword>
<keyword evidence="3" id="KW-1185">Reference proteome</keyword>
<dbReference type="PANTHER" id="PTHR11803:SF39">
    <property type="entry name" value="2-IMINOBUTANOATE_2-IMINOPROPANOATE DEAMINASE"/>
    <property type="match status" value="1"/>
</dbReference>
<dbReference type="NCBIfam" id="TIGR00004">
    <property type="entry name" value="Rid family detoxifying hydrolase"/>
    <property type="match status" value="1"/>
</dbReference>
<dbReference type="PANTHER" id="PTHR11803">
    <property type="entry name" value="2-IMINOBUTANOATE/2-IMINOPROPANOATE DEAMINASE RIDA"/>
    <property type="match status" value="1"/>
</dbReference>
<name>A0ABW5VEN8_9FLAO</name>
<dbReference type="Pfam" id="PF01042">
    <property type="entry name" value="Ribonuc_L-PSP"/>
    <property type="match status" value="1"/>
</dbReference>
<comment type="caution">
    <text evidence="2">The sequence shown here is derived from an EMBL/GenBank/DDBJ whole genome shotgun (WGS) entry which is preliminary data.</text>
</comment>
<dbReference type="EMBL" id="JBHUOK010000021">
    <property type="protein sequence ID" value="MFD2789456.1"/>
    <property type="molecule type" value="Genomic_DNA"/>
</dbReference>
<dbReference type="InterPro" id="IPR006175">
    <property type="entry name" value="YjgF/YER057c/UK114"/>
</dbReference>
<accession>A0ABW5VEN8</accession>
<dbReference type="InterPro" id="IPR006056">
    <property type="entry name" value="RidA"/>
</dbReference>
<dbReference type="Gene3D" id="3.30.1330.40">
    <property type="entry name" value="RutC-like"/>
    <property type="match status" value="1"/>
</dbReference>
<protein>
    <submittedName>
        <fullName evidence="2">RidA family protein</fullName>
        <ecNumber evidence="2">3.5.-.-</ecNumber>
    </submittedName>
</protein>
<comment type="similarity">
    <text evidence="1">Belongs to the RutC family.</text>
</comment>
<evidence type="ECO:0000313" key="3">
    <source>
        <dbReference type="Proteomes" id="UP001597532"/>
    </source>
</evidence>
<gene>
    <name evidence="2" type="ORF">ACFS1K_06780</name>
</gene>
<organism evidence="2 3">
    <name type="scientific">Arenibacter antarcticus</name>
    <dbReference type="NCBI Taxonomy" id="2040469"/>
    <lineage>
        <taxon>Bacteria</taxon>
        <taxon>Pseudomonadati</taxon>
        <taxon>Bacteroidota</taxon>
        <taxon>Flavobacteriia</taxon>
        <taxon>Flavobacteriales</taxon>
        <taxon>Flavobacteriaceae</taxon>
        <taxon>Arenibacter</taxon>
    </lineage>
</organism>